<dbReference type="InterPro" id="IPR029060">
    <property type="entry name" value="PIN-like_dom_sf"/>
</dbReference>
<dbReference type="InterPro" id="IPR018834">
    <property type="entry name" value="DNA/RNA-bd_Est1-type"/>
</dbReference>
<protein>
    <recommendedName>
        <fullName evidence="6">PIN domain-containing protein</fullName>
    </recommendedName>
</protein>
<accession>A0A6A6NXJ1</accession>
<evidence type="ECO:0000313" key="4">
    <source>
        <dbReference type="EMBL" id="KAF2456476.1"/>
    </source>
</evidence>
<feature type="domain" description="DNA/RNA-binding" evidence="2">
    <location>
        <begin position="190"/>
        <end position="468"/>
    </location>
</feature>
<dbReference type="Pfam" id="PF10373">
    <property type="entry name" value="EST1_DNA_bind"/>
    <property type="match status" value="1"/>
</dbReference>
<dbReference type="PANTHER" id="PTHR15696:SF0">
    <property type="entry name" value="TELOMERASE-BINDING PROTEIN EST1A"/>
    <property type="match status" value="1"/>
</dbReference>
<dbReference type="AlphaFoldDB" id="A0A6A6NXJ1"/>
<keyword evidence="5" id="KW-1185">Reference proteome</keyword>
<dbReference type="GO" id="GO:0042162">
    <property type="term" value="F:telomeric DNA binding"/>
    <property type="evidence" value="ECO:0007669"/>
    <property type="project" value="TreeGrafter"/>
</dbReference>
<gene>
    <name evidence="4" type="ORF">BDY21DRAFT_287627</name>
</gene>
<evidence type="ECO:0000256" key="1">
    <source>
        <dbReference type="SAM" id="MobiDB-lite"/>
    </source>
</evidence>
<dbReference type="Gene3D" id="1.25.40.10">
    <property type="entry name" value="Tetratricopeptide repeat domain"/>
    <property type="match status" value="1"/>
</dbReference>
<feature type="region of interest" description="Disordered" evidence="1">
    <location>
        <begin position="1"/>
        <end position="21"/>
    </location>
</feature>
<dbReference type="OrthoDB" id="2017974at2759"/>
<dbReference type="Proteomes" id="UP000799766">
    <property type="component" value="Unassembled WGS sequence"/>
</dbReference>
<organism evidence="4 5">
    <name type="scientific">Lineolata rhizophorae</name>
    <dbReference type="NCBI Taxonomy" id="578093"/>
    <lineage>
        <taxon>Eukaryota</taxon>
        <taxon>Fungi</taxon>
        <taxon>Dikarya</taxon>
        <taxon>Ascomycota</taxon>
        <taxon>Pezizomycotina</taxon>
        <taxon>Dothideomycetes</taxon>
        <taxon>Dothideomycetes incertae sedis</taxon>
        <taxon>Lineolatales</taxon>
        <taxon>Lineolataceae</taxon>
        <taxon>Lineolata</taxon>
    </lineage>
</organism>
<reference evidence="4" key="1">
    <citation type="journal article" date="2020" name="Stud. Mycol.">
        <title>101 Dothideomycetes genomes: a test case for predicting lifestyles and emergence of pathogens.</title>
        <authorList>
            <person name="Haridas S."/>
            <person name="Albert R."/>
            <person name="Binder M."/>
            <person name="Bloem J."/>
            <person name="Labutti K."/>
            <person name="Salamov A."/>
            <person name="Andreopoulos B."/>
            <person name="Baker S."/>
            <person name="Barry K."/>
            <person name="Bills G."/>
            <person name="Bluhm B."/>
            <person name="Cannon C."/>
            <person name="Castanera R."/>
            <person name="Culley D."/>
            <person name="Daum C."/>
            <person name="Ezra D."/>
            <person name="Gonzalez J."/>
            <person name="Henrissat B."/>
            <person name="Kuo A."/>
            <person name="Liang C."/>
            <person name="Lipzen A."/>
            <person name="Lutzoni F."/>
            <person name="Magnuson J."/>
            <person name="Mondo S."/>
            <person name="Nolan M."/>
            <person name="Ohm R."/>
            <person name="Pangilinan J."/>
            <person name="Park H.-J."/>
            <person name="Ramirez L."/>
            <person name="Alfaro M."/>
            <person name="Sun H."/>
            <person name="Tritt A."/>
            <person name="Yoshinaga Y."/>
            <person name="Zwiers L.-H."/>
            <person name="Turgeon B."/>
            <person name="Goodwin S."/>
            <person name="Spatafora J."/>
            <person name="Crous P."/>
            <person name="Grigoriev I."/>
        </authorList>
    </citation>
    <scope>NUCLEOTIDE SEQUENCE</scope>
    <source>
        <strain evidence="4">ATCC 16933</strain>
    </source>
</reference>
<evidence type="ECO:0000259" key="3">
    <source>
        <dbReference type="Pfam" id="PF13638"/>
    </source>
</evidence>
<dbReference type="Pfam" id="PF13638">
    <property type="entry name" value="PIN_4"/>
    <property type="match status" value="1"/>
</dbReference>
<dbReference type="FunFam" id="1.25.40.10:FF:000202">
    <property type="entry name" value="Unplaced genomic scaffold supercont1.7, whole genome shotgun sequence"/>
    <property type="match status" value="1"/>
</dbReference>
<dbReference type="SUPFAM" id="SSF48452">
    <property type="entry name" value="TPR-like"/>
    <property type="match status" value="1"/>
</dbReference>
<proteinExistence type="predicted"/>
<dbReference type="InterPro" id="IPR045153">
    <property type="entry name" value="Est1/Ebs1-like"/>
</dbReference>
<dbReference type="Gene3D" id="3.40.50.1010">
    <property type="entry name" value="5'-nuclease"/>
    <property type="match status" value="1"/>
</dbReference>
<feature type="domain" description="PIN" evidence="3">
    <location>
        <begin position="637"/>
        <end position="790"/>
    </location>
</feature>
<dbReference type="SUPFAM" id="SSF88723">
    <property type="entry name" value="PIN domain-like"/>
    <property type="match status" value="1"/>
</dbReference>
<dbReference type="GO" id="GO:0070034">
    <property type="term" value="F:telomerase RNA binding"/>
    <property type="evidence" value="ECO:0007669"/>
    <property type="project" value="TreeGrafter"/>
</dbReference>
<dbReference type="InterPro" id="IPR002716">
    <property type="entry name" value="PIN_dom"/>
</dbReference>
<dbReference type="GO" id="GO:0005697">
    <property type="term" value="C:telomerase holoenzyme complex"/>
    <property type="evidence" value="ECO:0007669"/>
    <property type="project" value="TreeGrafter"/>
</dbReference>
<dbReference type="PANTHER" id="PTHR15696">
    <property type="entry name" value="SMG-7 SUPPRESSOR WITH MORPHOLOGICAL EFFECT ON GENITALIA PROTEIN 7"/>
    <property type="match status" value="1"/>
</dbReference>
<evidence type="ECO:0000313" key="5">
    <source>
        <dbReference type="Proteomes" id="UP000799766"/>
    </source>
</evidence>
<sequence length="814" mass="92606">MSSPDSHIQPTMLRQPDSRPISHDQLAAEVKSIYAGLSMVEAKCIEVDKLEALALREPRSPKAPLPTESWQALIALHRTLLHEHHDFLLASQHPSASPALRRLAAKYSMPARMWKHGIHSFLEILRHRLPDSLDYMLAYIYLAYQMMALLYETVPAFEETWIECLGDIGRYRMAIEDDDARDRDTWAGVARSWYLKAADRSPYVGRLYHHLAILARPFQFQQLYYYSLSLVCVQPFPSARKSVLTVFDGNFGCTMPGYSKNHRDKTAALYVKLVGILFQRQKMEAFDATLRQFLNVLGEHIGSVTSLFIHQGVQIAVTNIASLFNYGSEESNLRKCYDHYASARSLPATDTASSQKAPAQNTFSIGYSDFAAEIIFPEACRLSFLTFSLVLRRSGDNNVLPMVHIMLAFLFSLSVMDYDLAYLADRVPWEELVSFLNTLSKVTKPRPQIENASFLEDEVRAQDFRPLPEDNSIRGQVWTQWYFPDSWFARNVDEDERLIERESTVVQRTERILWLGVRIAQTGRWIAYDQRTRSWSVLPAFAQARDCRLSSEGSRLSRELVKNEEEDVPMVDSEEAEMAWEPTVTESDSAEMRKLREIRHGLLHSEKTSLQISTPPTPSDARGSMARKMLQRNFTVLVCDTNLLIKRLDVFQMLLHQHEWSVVVPNSVVTELHGLAKNKDQSGFAAEKAIETISLARNQRMNIRILTAKGNDITNQGFYKEQIEESERGTRRKLDEVIIDITRQQSDISNRSTAMQNQRAMQEGAKPAVLVTEDQLMRVKAWADGVAAVDPSIVKDVIFPAQGASPGPPQLGKK</sequence>
<dbReference type="GO" id="GO:0004540">
    <property type="term" value="F:RNA nuclease activity"/>
    <property type="evidence" value="ECO:0007669"/>
    <property type="project" value="UniProtKB-ARBA"/>
</dbReference>
<dbReference type="EMBL" id="MU001683">
    <property type="protein sequence ID" value="KAF2456476.1"/>
    <property type="molecule type" value="Genomic_DNA"/>
</dbReference>
<feature type="compositionally biased region" description="Acidic residues" evidence="1">
    <location>
        <begin position="564"/>
        <end position="578"/>
    </location>
</feature>
<feature type="region of interest" description="Disordered" evidence="1">
    <location>
        <begin position="564"/>
        <end position="586"/>
    </location>
</feature>
<name>A0A6A6NXJ1_9PEZI</name>
<evidence type="ECO:0008006" key="6">
    <source>
        <dbReference type="Google" id="ProtNLM"/>
    </source>
</evidence>
<dbReference type="CDD" id="cd09880">
    <property type="entry name" value="PIN_Smg5-6-like"/>
    <property type="match status" value="1"/>
</dbReference>
<evidence type="ECO:0000259" key="2">
    <source>
        <dbReference type="Pfam" id="PF10373"/>
    </source>
</evidence>
<dbReference type="GO" id="GO:0000184">
    <property type="term" value="P:nuclear-transcribed mRNA catabolic process, nonsense-mediated decay"/>
    <property type="evidence" value="ECO:0007669"/>
    <property type="project" value="TreeGrafter"/>
</dbReference>
<dbReference type="InterPro" id="IPR011990">
    <property type="entry name" value="TPR-like_helical_dom_sf"/>
</dbReference>